<accession>A0A3S0S2R4</accession>
<comment type="subcellular location">
    <subcellularLocation>
        <location evidence="1">Cell membrane</location>
    </subcellularLocation>
</comment>
<dbReference type="GO" id="GO:0016020">
    <property type="term" value="C:membrane"/>
    <property type="evidence" value="ECO:0007669"/>
    <property type="project" value="InterPro"/>
</dbReference>
<proteinExistence type="predicted"/>
<keyword evidence="3 6" id="KW-0812">Transmembrane</keyword>
<evidence type="ECO:0000313" key="9">
    <source>
        <dbReference type="Proteomes" id="UP000274358"/>
    </source>
</evidence>
<evidence type="ECO:0000256" key="5">
    <source>
        <dbReference type="ARBA" id="ARBA00023136"/>
    </source>
</evidence>
<keyword evidence="8" id="KW-0282">Flagellum</keyword>
<dbReference type="OrthoDB" id="5741235at2"/>
<reference evidence="8 9" key="1">
    <citation type="submission" date="2018-12" db="EMBL/GenBank/DDBJ databases">
        <title>Dyella dinghuensis sp. nov. DHOA06 and Dyella choica sp. nov. 4M-K27, isolated from forest soil.</title>
        <authorList>
            <person name="Qiu L.-H."/>
            <person name="Gao Z.-H."/>
        </authorList>
    </citation>
    <scope>NUCLEOTIDE SEQUENCE [LARGE SCALE GENOMIC DNA]</scope>
    <source>
        <strain evidence="8 9">4M-K27</strain>
    </source>
</reference>
<name>A0A3S0S2R4_9GAMM</name>
<dbReference type="InterPro" id="IPR022781">
    <property type="entry name" value="Flagellar_biosynth_FliO"/>
</dbReference>
<keyword evidence="2" id="KW-1003">Cell membrane</keyword>
<feature type="signal peptide" evidence="7">
    <location>
        <begin position="1"/>
        <end position="20"/>
    </location>
</feature>
<organism evidence="8 9">
    <name type="scientific">Dyella choica</name>
    <dbReference type="NCBI Taxonomy" id="1927959"/>
    <lineage>
        <taxon>Bacteria</taxon>
        <taxon>Pseudomonadati</taxon>
        <taxon>Pseudomonadota</taxon>
        <taxon>Gammaproteobacteria</taxon>
        <taxon>Lysobacterales</taxon>
        <taxon>Rhodanobacteraceae</taxon>
        <taxon>Dyella</taxon>
    </lineage>
</organism>
<feature type="chain" id="PRO_5018784274" evidence="7">
    <location>
        <begin position="21"/>
        <end position="112"/>
    </location>
</feature>
<evidence type="ECO:0000256" key="1">
    <source>
        <dbReference type="ARBA" id="ARBA00004236"/>
    </source>
</evidence>
<sequence>MKKLLCNVLVGLFLPSAAFAADAAEHDGSFLGLLVPLIAVAMGILAMLWWFKRGKALSGNGPLKVVQAVAVGTRERVVVLDAQGRRLVIGVTPGKIELLAELHATDETTKTG</sequence>
<keyword evidence="8" id="KW-0969">Cilium</keyword>
<evidence type="ECO:0000256" key="2">
    <source>
        <dbReference type="ARBA" id="ARBA00022475"/>
    </source>
</evidence>
<comment type="caution">
    <text evidence="8">The sequence shown here is derived from an EMBL/GenBank/DDBJ whole genome shotgun (WGS) entry which is preliminary data.</text>
</comment>
<dbReference type="RefSeq" id="WP_126683518.1">
    <property type="nucleotide sequence ID" value="NZ_RYYV01000002.1"/>
</dbReference>
<protein>
    <submittedName>
        <fullName evidence="8">Flagellar biosynthesis protein FliO</fullName>
    </submittedName>
</protein>
<feature type="transmembrane region" description="Helical" evidence="6">
    <location>
        <begin position="30"/>
        <end position="51"/>
    </location>
</feature>
<dbReference type="Pfam" id="PF04347">
    <property type="entry name" value="FliO"/>
    <property type="match status" value="1"/>
</dbReference>
<evidence type="ECO:0000313" key="8">
    <source>
        <dbReference type="EMBL" id="RUL79061.1"/>
    </source>
</evidence>
<dbReference type="GO" id="GO:0044781">
    <property type="term" value="P:bacterial-type flagellum organization"/>
    <property type="evidence" value="ECO:0007669"/>
    <property type="project" value="InterPro"/>
</dbReference>
<dbReference type="AlphaFoldDB" id="A0A3S0S2R4"/>
<evidence type="ECO:0000256" key="3">
    <source>
        <dbReference type="ARBA" id="ARBA00022692"/>
    </source>
</evidence>
<keyword evidence="7" id="KW-0732">Signal</keyword>
<dbReference type="EMBL" id="RYYV01000002">
    <property type="protein sequence ID" value="RUL79061.1"/>
    <property type="molecule type" value="Genomic_DNA"/>
</dbReference>
<dbReference type="Proteomes" id="UP000274358">
    <property type="component" value="Unassembled WGS sequence"/>
</dbReference>
<evidence type="ECO:0000256" key="4">
    <source>
        <dbReference type="ARBA" id="ARBA00022989"/>
    </source>
</evidence>
<keyword evidence="5 6" id="KW-0472">Membrane</keyword>
<evidence type="ECO:0000256" key="6">
    <source>
        <dbReference type="SAM" id="Phobius"/>
    </source>
</evidence>
<keyword evidence="8" id="KW-0966">Cell projection</keyword>
<keyword evidence="9" id="KW-1185">Reference proteome</keyword>
<keyword evidence="4 6" id="KW-1133">Transmembrane helix</keyword>
<evidence type="ECO:0000256" key="7">
    <source>
        <dbReference type="SAM" id="SignalP"/>
    </source>
</evidence>
<gene>
    <name evidence="8" type="ORF">EKH80_04490</name>
</gene>